<evidence type="ECO:0000259" key="13">
    <source>
        <dbReference type="PROSITE" id="PS50198"/>
    </source>
</evidence>
<dbReference type="InterPro" id="IPR051370">
    <property type="entry name" value="PPIase_Pin1"/>
</dbReference>
<dbReference type="RefSeq" id="XP_002907992.1">
    <property type="nucleotide sequence ID" value="XM_002907946.1"/>
</dbReference>
<evidence type="ECO:0000256" key="6">
    <source>
        <dbReference type="ARBA" id="ARBA00023200"/>
    </source>
</evidence>
<name>D0MV79_PHYIT</name>
<comment type="subcellular location">
    <subcellularLocation>
        <location evidence="3">Host cytoplasm</location>
    </subcellularLocation>
    <subcellularLocation>
        <location evidence="2">Host nucleus</location>
    </subcellularLocation>
</comment>
<keyword evidence="7 10" id="KW-0413">Isomerase</keyword>
<feature type="domain" description="PpiC" evidence="13">
    <location>
        <begin position="13"/>
        <end position="105"/>
    </location>
</feature>
<comment type="catalytic activity">
    <reaction evidence="1 11">
        <text>[protein]-peptidylproline (omega=180) = [protein]-peptidylproline (omega=0)</text>
        <dbReference type="Rhea" id="RHEA:16237"/>
        <dbReference type="Rhea" id="RHEA-COMP:10747"/>
        <dbReference type="Rhea" id="RHEA-COMP:10748"/>
        <dbReference type="ChEBI" id="CHEBI:83833"/>
        <dbReference type="ChEBI" id="CHEBI:83834"/>
        <dbReference type="EC" id="5.2.1.8"/>
    </reaction>
</comment>
<dbReference type="KEGG" id="pif:PITG_01318"/>
<evidence type="ECO:0000256" key="11">
    <source>
        <dbReference type="RuleBase" id="RU363014"/>
    </source>
</evidence>
<evidence type="ECO:0000313" key="14">
    <source>
        <dbReference type="EMBL" id="EEY61075.1"/>
    </source>
</evidence>
<evidence type="ECO:0000256" key="3">
    <source>
        <dbReference type="ARBA" id="ARBA00004192"/>
    </source>
</evidence>
<dbReference type="PROSITE" id="PS01096">
    <property type="entry name" value="PPIC_PPIASE_1"/>
    <property type="match status" value="1"/>
</dbReference>
<accession>D0MV79</accession>
<dbReference type="GO" id="GO:0005829">
    <property type="term" value="C:cytosol"/>
    <property type="evidence" value="ECO:0007669"/>
    <property type="project" value="TreeGrafter"/>
</dbReference>
<dbReference type="eggNOG" id="KOG3259">
    <property type="taxonomic scope" value="Eukaryota"/>
</dbReference>
<evidence type="ECO:0000256" key="10">
    <source>
        <dbReference type="PROSITE-ProRule" id="PRU00278"/>
    </source>
</evidence>
<dbReference type="InterPro" id="IPR046357">
    <property type="entry name" value="PPIase_dom_sf"/>
</dbReference>
<dbReference type="PANTHER" id="PTHR10657">
    <property type="entry name" value="PEPTIDYL-PROLYL CIS-TRANS ISOMERASE"/>
    <property type="match status" value="1"/>
</dbReference>
<dbReference type="AlphaFoldDB" id="D0MV79"/>
<protein>
    <recommendedName>
        <fullName evidence="11">Peptidyl-prolyl cis-trans isomerase</fullName>
        <ecNumber evidence="11">5.2.1.8</ecNumber>
    </recommendedName>
</protein>
<evidence type="ECO:0000256" key="7">
    <source>
        <dbReference type="ARBA" id="ARBA00023235"/>
    </source>
</evidence>
<comment type="subunit">
    <text evidence="9">Interacts with host FBXW7; leading to FBXW7 autoubiquitination and subsequent degradation.</text>
</comment>
<dbReference type="PROSITE" id="PS50198">
    <property type="entry name" value="PPIC_PPIASE_2"/>
    <property type="match status" value="1"/>
</dbReference>
<dbReference type="Proteomes" id="UP000006643">
    <property type="component" value="Unassembled WGS sequence"/>
</dbReference>
<evidence type="ECO:0000313" key="15">
    <source>
        <dbReference type="Proteomes" id="UP000006643"/>
    </source>
</evidence>
<evidence type="ECO:0000256" key="8">
    <source>
        <dbReference type="ARBA" id="ARBA00054022"/>
    </source>
</evidence>
<feature type="region of interest" description="Disordered" evidence="12">
    <location>
        <begin position="107"/>
        <end position="152"/>
    </location>
</feature>
<evidence type="ECO:0000256" key="1">
    <source>
        <dbReference type="ARBA" id="ARBA00000971"/>
    </source>
</evidence>
<evidence type="ECO:0000256" key="2">
    <source>
        <dbReference type="ARBA" id="ARBA00004147"/>
    </source>
</evidence>
<dbReference type="GO" id="GO:0030430">
    <property type="term" value="C:host cell cytoplasm"/>
    <property type="evidence" value="ECO:0007669"/>
    <property type="project" value="UniProtKB-SubCell"/>
</dbReference>
<dbReference type="HOGENOM" id="CLU_1528115_0_0_1"/>
<dbReference type="VEuPathDB" id="FungiDB:PITG_01318"/>
<keyword evidence="5 10" id="KW-0697">Rotamase</keyword>
<dbReference type="EMBL" id="DS028119">
    <property type="protein sequence ID" value="EEY61075.1"/>
    <property type="molecule type" value="Genomic_DNA"/>
</dbReference>
<keyword evidence="4" id="KW-1048">Host nucleus</keyword>
<dbReference type="GO" id="GO:0042025">
    <property type="term" value="C:host cell nucleus"/>
    <property type="evidence" value="ECO:0007669"/>
    <property type="project" value="UniProtKB-SubCell"/>
</dbReference>
<dbReference type="GO" id="GO:0005634">
    <property type="term" value="C:nucleus"/>
    <property type="evidence" value="ECO:0007669"/>
    <property type="project" value="TreeGrafter"/>
</dbReference>
<dbReference type="GO" id="GO:0003755">
    <property type="term" value="F:peptidyl-prolyl cis-trans isomerase activity"/>
    <property type="evidence" value="ECO:0007669"/>
    <property type="project" value="UniProtKB-UniRule"/>
</dbReference>
<feature type="compositionally biased region" description="Basic and acidic residues" evidence="12">
    <location>
        <begin position="110"/>
        <end position="120"/>
    </location>
</feature>
<dbReference type="STRING" id="403677.D0MV79"/>
<dbReference type="InterPro" id="IPR000297">
    <property type="entry name" value="PPIase_PpiC"/>
</dbReference>
<dbReference type="PANTHER" id="PTHR10657:SF4">
    <property type="entry name" value="PEPTIDYL-PROLYL CIS-TRANS ISOMERASE-RELATED"/>
    <property type="match status" value="1"/>
</dbReference>
<dbReference type="FunFam" id="3.10.50.40:FF:000010">
    <property type="entry name" value="Peptidyl-prolyl cis-trans isomerase Pin1"/>
    <property type="match status" value="1"/>
</dbReference>
<sequence length="176" mass="19087">MAGATLLMDAWLLEQVRASHLLIKHSGSRRPASRLSDNITRSKEEAIAKLLELRALIVSGQAKFEELATQYSDCNSGTRGGDLGPFGRGMMQKPFEDATFALKVGGKASHLSDTRHEKANRSPLLPRASWQDPETPANRQLPPPPTSARSYTVVGENGSRLWFGVGPQHGLVEATG</sequence>
<organism evidence="14 15">
    <name type="scientific">Phytophthora infestans (strain T30-4)</name>
    <name type="common">Potato late blight agent</name>
    <dbReference type="NCBI Taxonomy" id="403677"/>
    <lineage>
        <taxon>Eukaryota</taxon>
        <taxon>Sar</taxon>
        <taxon>Stramenopiles</taxon>
        <taxon>Oomycota</taxon>
        <taxon>Peronosporomycetes</taxon>
        <taxon>Peronosporales</taxon>
        <taxon>Peronosporaceae</taxon>
        <taxon>Phytophthora</taxon>
    </lineage>
</organism>
<keyword evidence="15" id="KW-1185">Reference proteome</keyword>
<evidence type="ECO:0000256" key="9">
    <source>
        <dbReference type="ARBA" id="ARBA00066165"/>
    </source>
</evidence>
<evidence type="ECO:0000256" key="5">
    <source>
        <dbReference type="ARBA" id="ARBA00023110"/>
    </source>
</evidence>
<reference evidence="15" key="1">
    <citation type="journal article" date="2009" name="Nature">
        <title>Genome sequence and analysis of the Irish potato famine pathogen Phytophthora infestans.</title>
        <authorList>
            <consortium name="The Broad Institute Genome Sequencing Platform"/>
            <person name="Haas B.J."/>
            <person name="Kamoun S."/>
            <person name="Zody M.C."/>
            <person name="Jiang R.H."/>
            <person name="Handsaker R.E."/>
            <person name="Cano L.M."/>
            <person name="Grabherr M."/>
            <person name="Kodira C.D."/>
            <person name="Raffaele S."/>
            <person name="Torto-Alalibo T."/>
            <person name="Bozkurt T.O."/>
            <person name="Ah-Fong A.M."/>
            <person name="Alvarado L."/>
            <person name="Anderson V.L."/>
            <person name="Armstrong M.R."/>
            <person name="Avrova A."/>
            <person name="Baxter L."/>
            <person name="Beynon J."/>
            <person name="Boevink P.C."/>
            <person name="Bollmann S.R."/>
            <person name="Bos J.I."/>
            <person name="Bulone V."/>
            <person name="Cai G."/>
            <person name="Cakir C."/>
            <person name="Carrington J.C."/>
            <person name="Chawner M."/>
            <person name="Conti L."/>
            <person name="Costanzo S."/>
            <person name="Ewan R."/>
            <person name="Fahlgren N."/>
            <person name="Fischbach M.A."/>
            <person name="Fugelstad J."/>
            <person name="Gilroy E.M."/>
            <person name="Gnerre S."/>
            <person name="Green P.J."/>
            <person name="Grenville-Briggs L.J."/>
            <person name="Griffith J."/>
            <person name="Grunwald N.J."/>
            <person name="Horn K."/>
            <person name="Horner N.R."/>
            <person name="Hu C.H."/>
            <person name="Huitema E."/>
            <person name="Jeong D.H."/>
            <person name="Jones A.M."/>
            <person name="Jones J.D."/>
            <person name="Jones R.W."/>
            <person name="Karlsson E.K."/>
            <person name="Kunjeti S.G."/>
            <person name="Lamour K."/>
            <person name="Liu Z."/>
            <person name="Ma L."/>
            <person name="Maclean D."/>
            <person name="Chibucos M.C."/>
            <person name="McDonald H."/>
            <person name="McWalters J."/>
            <person name="Meijer H.J."/>
            <person name="Morgan W."/>
            <person name="Morris P.F."/>
            <person name="Munro C.A."/>
            <person name="O'Neill K."/>
            <person name="Ospina-Giraldo M."/>
            <person name="Pinzon A."/>
            <person name="Pritchard L."/>
            <person name="Ramsahoye B."/>
            <person name="Ren Q."/>
            <person name="Restrepo S."/>
            <person name="Roy S."/>
            <person name="Sadanandom A."/>
            <person name="Savidor A."/>
            <person name="Schornack S."/>
            <person name="Schwartz D.C."/>
            <person name="Schumann U.D."/>
            <person name="Schwessinger B."/>
            <person name="Seyer L."/>
            <person name="Sharpe T."/>
            <person name="Silvar C."/>
            <person name="Song J."/>
            <person name="Studholme D.J."/>
            <person name="Sykes S."/>
            <person name="Thines M."/>
            <person name="van de Vondervoort P.J."/>
            <person name="Phuntumart V."/>
            <person name="Wawra S."/>
            <person name="Weide R."/>
            <person name="Win J."/>
            <person name="Young C."/>
            <person name="Zhou S."/>
            <person name="Fry W."/>
            <person name="Meyers B.C."/>
            <person name="van West P."/>
            <person name="Ristaino J."/>
            <person name="Govers F."/>
            <person name="Birch P.R."/>
            <person name="Whisson S.C."/>
            <person name="Judelson H.S."/>
            <person name="Nusbaum C."/>
        </authorList>
    </citation>
    <scope>NUCLEOTIDE SEQUENCE [LARGE SCALE GENOMIC DNA]</scope>
    <source>
        <strain evidence="15">T30-4</strain>
    </source>
</reference>
<keyword evidence="6" id="KW-1035">Host cytoplasm</keyword>
<evidence type="ECO:0000256" key="4">
    <source>
        <dbReference type="ARBA" id="ARBA00022562"/>
    </source>
</evidence>
<comment type="function">
    <text evidence="8">Peptidyl-prolyl cis/trans isomerase (PPIase) that acts as a key virulence factor by promoting host leukocyte transformation. Binds to and isomerizes specific phosphorylated Ser/Thr-Pro (pSer/Thr-Pro) motifs in a subset of proteins, resulting in conformational changes in the proteins. Promotes host leukocyte transformation by binding to phosphorylated host FBXW7, disrupting dimerization and promoting FBXW7 autoubiquitination and subsequent degradation. Degradation of host FBXW7, leads to stabilization of JUN, which promotes cell transformation.</text>
</comment>
<evidence type="ECO:0000256" key="12">
    <source>
        <dbReference type="SAM" id="MobiDB-lite"/>
    </source>
</evidence>
<gene>
    <name evidence="14" type="ORF">PITG_01318</name>
</gene>
<dbReference type="EC" id="5.2.1.8" evidence="11"/>
<dbReference type="Gene3D" id="3.10.50.40">
    <property type="match status" value="1"/>
</dbReference>
<dbReference type="InterPro" id="IPR023058">
    <property type="entry name" value="PPIase_PpiC_CS"/>
</dbReference>
<proteinExistence type="predicted"/>
<dbReference type="OrthoDB" id="2530521at2759"/>
<dbReference type="GeneID" id="9479187"/>
<dbReference type="SUPFAM" id="SSF54534">
    <property type="entry name" value="FKBP-like"/>
    <property type="match status" value="1"/>
</dbReference>
<dbReference type="InParanoid" id="D0MV79"/>
<dbReference type="Pfam" id="PF00639">
    <property type="entry name" value="Rotamase"/>
    <property type="match status" value="1"/>
</dbReference>